<organism evidence="1 2">
    <name type="scientific">Pontiella sulfatireligans</name>
    <dbReference type="NCBI Taxonomy" id="2750658"/>
    <lineage>
        <taxon>Bacteria</taxon>
        <taxon>Pseudomonadati</taxon>
        <taxon>Kiritimatiellota</taxon>
        <taxon>Kiritimatiellia</taxon>
        <taxon>Kiritimatiellales</taxon>
        <taxon>Pontiellaceae</taxon>
        <taxon>Pontiella</taxon>
    </lineage>
</organism>
<evidence type="ECO:0000313" key="2">
    <source>
        <dbReference type="Proteomes" id="UP000346198"/>
    </source>
</evidence>
<evidence type="ECO:0000313" key="1">
    <source>
        <dbReference type="EMBL" id="VGO19600.1"/>
    </source>
</evidence>
<keyword evidence="2" id="KW-1185">Reference proteome</keyword>
<dbReference type="RefSeq" id="WP_136060986.1">
    <property type="nucleotide sequence ID" value="NZ_CAAHFH010000001.1"/>
</dbReference>
<dbReference type="AlphaFoldDB" id="A0A6C2UHD4"/>
<reference evidence="1 2" key="1">
    <citation type="submission" date="2019-04" db="EMBL/GenBank/DDBJ databases">
        <authorList>
            <person name="Van Vliet M D."/>
        </authorList>
    </citation>
    <scope>NUCLEOTIDE SEQUENCE [LARGE SCALE GENOMIC DNA]</scope>
    <source>
        <strain evidence="1 2">F21</strain>
    </source>
</reference>
<protein>
    <submittedName>
        <fullName evidence="1">Uncharacterized protein</fullName>
    </submittedName>
</protein>
<accession>A0A6C2UHD4</accession>
<gene>
    <name evidence="1" type="ORF">SCARR_01659</name>
</gene>
<proteinExistence type="predicted"/>
<dbReference type="Proteomes" id="UP000346198">
    <property type="component" value="Unassembled WGS sequence"/>
</dbReference>
<dbReference type="EMBL" id="CAAHFH010000001">
    <property type="protein sequence ID" value="VGO19600.1"/>
    <property type="molecule type" value="Genomic_DNA"/>
</dbReference>
<name>A0A6C2UHD4_9BACT</name>
<sequence>MVYFDYDGSSYLDAVKAFELVEQTEALKPLLVAHPRAAQDGNSWLQMEWIKHLQPEVLISNGKQIS</sequence>